<feature type="domain" description="PDZ" evidence="2">
    <location>
        <begin position="156"/>
        <end position="211"/>
    </location>
</feature>
<dbReference type="HOGENOM" id="CLU_1306926_0_0_1"/>
<protein>
    <recommendedName>
        <fullName evidence="2">PDZ domain-containing protein</fullName>
    </recommendedName>
</protein>
<evidence type="ECO:0000313" key="4">
    <source>
        <dbReference type="EnsemblProtists" id="EKX37741"/>
    </source>
</evidence>
<gene>
    <name evidence="3" type="ORF">GUITHDRAFT_165376</name>
</gene>
<dbReference type="KEGG" id="gtt:GUITHDRAFT_165376"/>
<feature type="region of interest" description="Disordered" evidence="1">
    <location>
        <begin position="185"/>
        <end position="211"/>
    </location>
</feature>
<accession>L1IN87</accession>
<feature type="compositionally biased region" description="Low complexity" evidence="1">
    <location>
        <begin position="56"/>
        <end position="68"/>
    </location>
</feature>
<evidence type="ECO:0000313" key="5">
    <source>
        <dbReference type="Proteomes" id="UP000011087"/>
    </source>
</evidence>
<reference evidence="3 5" key="1">
    <citation type="journal article" date="2012" name="Nature">
        <title>Algal genomes reveal evolutionary mosaicism and the fate of nucleomorphs.</title>
        <authorList>
            <consortium name="DOE Joint Genome Institute"/>
            <person name="Curtis B.A."/>
            <person name="Tanifuji G."/>
            <person name="Burki F."/>
            <person name="Gruber A."/>
            <person name="Irimia M."/>
            <person name="Maruyama S."/>
            <person name="Arias M.C."/>
            <person name="Ball S.G."/>
            <person name="Gile G.H."/>
            <person name="Hirakawa Y."/>
            <person name="Hopkins J.F."/>
            <person name="Kuo A."/>
            <person name="Rensing S.A."/>
            <person name="Schmutz J."/>
            <person name="Symeonidi A."/>
            <person name="Elias M."/>
            <person name="Eveleigh R.J."/>
            <person name="Herman E.K."/>
            <person name="Klute M.J."/>
            <person name="Nakayama T."/>
            <person name="Obornik M."/>
            <person name="Reyes-Prieto A."/>
            <person name="Armbrust E.V."/>
            <person name="Aves S.J."/>
            <person name="Beiko R.G."/>
            <person name="Coutinho P."/>
            <person name="Dacks J.B."/>
            <person name="Durnford D.G."/>
            <person name="Fast N.M."/>
            <person name="Green B.R."/>
            <person name="Grisdale C.J."/>
            <person name="Hempel F."/>
            <person name="Henrissat B."/>
            <person name="Hoppner M.P."/>
            <person name="Ishida K."/>
            <person name="Kim E."/>
            <person name="Koreny L."/>
            <person name="Kroth P.G."/>
            <person name="Liu Y."/>
            <person name="Malik S.B."/>
            <person name="Maier U.G."/>
            <person name="McRose D."/>
            <person name="Mock T."/>
            <person name="Neilson J.A."/>
            <person name="Onodera N.T."/>
            <person name="Poole A.M."/>
            <person name="Pritham E.J."/>
            <person name="Richards T.A."/>
            <person name="Rocap G."/>
            <person name="Roy S.W."/>
            <person name="Sarai C."/>
            <person name="Schaack S."/>
            <person name="Shirato S."/>
            <person name="Slamovits C.H."/>
            <person name="Spencer D.F."/>
            <person name="Suzuki S."/>
            <person name="Worden A.Z."/>
            <person name="Zauner S."/>
            <person name="Barry K."/>
            <person name="Bell C."/>
            <person name="Bharti A.K."/>
            <person name="Crow J.A."/>
            <person name="Grimwood J."/>
            <person name="Kramer R."/>
            <person name="Lindquist E."/>
            <person name="Lucas S."/>
            <person name="Salamov A."/>
            <person name="McFadden G.I."/>
            <person name="Lane C.E."/>
            <person name="Keeling P.J."/>
            <person name="Gray M.W."/>
            <person name="Grigoriev I.V."/>
            <person name="Archibald J.M."/>
        </authorList>
    </citation>
    <scope>NUCLEOTIDE SEQUENCE</scope>
    <source>
        <strain evidence="3 5">CCMP2712</strain>
    </source>
</reference>
<evidence type="ECO:0000259" key="2">
    <source>
        <dbReference type="PROSITE" id="PS50106"/>
    </source>
</evidence>
<dbReference type="Proteomes" id="UP000011087">
    <property type="component" value="Unassembled WGS sequence"/>
</dbReference>
<dbReference type="GeneID" id="17294477"/>
<dbReference type="SUPFAM" id="SSF50156">
    <property type="entry name" value="PDZ domain-like"/>
    <property type="match status" value="1"/>
</dbReference>
<evidence type="ECO:0000313" key="3">
    <source>
        <dbReference type="EMBL" id="EKX37741.1"/>
    </source>
</evidence>
<proteinExistence type="predicted"/>
<dbReference type="EnsemblProtists" id="EKX37741">
    <property type="protein sequence ID" value="EKX37741"/>
    <property type="gene ID" value="GUITHDRAFT_165376"/>
</dbReference>
<reference evidence="4" key="3">
    <citation type="submission" date="2015-06" db="UniProtKB">
        <authorList>
            <consortium name="EnsemblProtists"/>
        </authorList>
    </citation>
    <scope>IDENTIFICATION</scope>
</reference>
<organism evidence="3">
    <name type="scientific">Guillardia theta (strain CCMP2712)</name>
    <name type="common">Cryptophyte</name>
    <dbReference type="NCBI Taxonomy" id="905079"/>
    <lineage>
        <taxon>Eukaryota</taxon>
        <taxon>Cryptophyceae</taxon>
        <taxon>Pyrenomonadales</taxon>
        <taxon>Geminigeraceae</taxon>
        <taxon>Guillardia</taxon>
    </lineage>
</organism>
<name>L1IN87_GUITC</name>
<dbReference type="PROSITE" id="PS50106">
    <property type="entry name" value="PDZ"/>
    <property type="match status" value="1"/>
</dbReference>
<dbReference type="AlphaFoldDB" id="L1IN87"/>
<dbReference type="InterPro" id="IPR001478">
    <property type="entry name" value="PDZ"/>
</dbReference>
<feature type="region of interest" description="Disordered" evidence="1">
    <location>
        <begin position="38"/>
        <end position="146"/>
    </location>
</feature>
<dbReference type="RefSeq" id="XP_005824721.1">
    <property type="nucleotide sequence ID" value="XM_005824664.1"/>
</dbReference>
<feature type="compositionally biased region" description="Basic residues" evidence="1">
    <location>
        <begin position="137"/>
        <end position="146"/>
    </location>
</feature>
<dbReference type="InterPro" id="IPR036034">
    <property type="entry name" value="PDZ_sf"/>
</dbReference>
<dbReference type="EMBL" id="JH993055">
    <property type="protein sequence ID" value="EKX37741.1"/>
    <property type="molecule type" value="Genomic_DNA"/>
</dbReference>
<dbReference type="PaxDb" id="55529-EKX37741"/>
<evidence type="ECO:0000256" key="1">
    <source>
        <dbReference type="SAM" id="MobiDB-lite"/>
    </source>
</evidence>
<sequence>MTAWLKDEISHLHMNESAEAGDSWEKRCTPLALESFISDGASVPRGPSSIPRREISLSGVLGSNSVSSPTADERMPLGEGMESDGRREAEQELTDEAPEGLTAAKRDKEDPPETLAERILTPEKGTLEGNNTPVKSGTKKTKTHKQVRVTRKVIGSMNEGKGAAGIGIAIGMTSKGDIFLTGMAPKGPAEQSNELIKGDQLVRGSDAPDTQ</sequence>
<reference evidence="5" key="2">
    <citation type="submission" date="2012-11" db="EMBL/GenBank/DDBJ databases">
        <authorList>
            <person name="Kuo A."/>
            <person name="Curtis B.A."/>
            <person name="Tanifuji G."/>
            <person name="Burki F."/>
            <person name="Gruber A."/>
            <person name="Irimia M."/>
            <person name="Maruyama S."/>
            <person name="Arias M.C."/>
            <person name="Ball S.G."/>
            <person name="Gile G.H."/>
            <person name="Hirakawa Y."/>
            <person name="Hopkins J.F."/>
            <person name="Rensing S.A."/>
            <person name="Schmutz J."/>
            <person name="Symeonidi A."/>
            <person name="Elias M."/>
            <person name="Eveleigh R.J."/>
            <person name="Herman E.K."/>
            <person name="Klute M.J."/>
            <person name="Nakayama T."/>
            <person name="Obornik M."/>
            <person name="Reyes-Prieto A."/>
            <person name="Armbrust E.V."/>
            <person name="Aves S.J."/>
            <person name="Beiko R.G."/>
            <person name="Coutinho P."/>
            <person name="Dacks J.B."/>
            <person name="Durnford D.G."/>
            <person name="Fast N.M."/>
            <person name="Green B.R."/>
            <person name="Grisdale C."/>
            <person name="Hempe F."/>
            <person name="Henrissat B."/>
            <person name="Hoppner M.P."/>
            <person name="Ishida K.-I."/>
            <person name="Kim E."/>
            <person name="Koreny L."/>
            <person name="Kroth P.G."/>
            <person name="Liu Y."/>
            <person name="Malik S.-B."/>
            <person name="Maier U.G."/>
            <person name="McRose D."/>
            <person name="Mock T."/>
            <person name="Neilson J.A."/>
            <person name="Onodera N.T."/>
            <person name="Poole A.M."/>
            <person name="Pritham E.J."/>
            <person name="Richards T.A."/>
            <person name="Rocap G."/>
            <person name="Roy S.W."/>
            <person name="Sarai C."/>
            <person name="Schaack S."/>
            <person name="Shirato S."/>
            <person name="Slamovits C.H."/>
            <person name="Spencer D.F."/>
            <person name="Suzuki S."/>
            <person name="Worden A.Z."/>
            <person name="Zauner S."/>
            <person name="Barry K."/>
            <person name="Bell C."/>
            <person name="Bharti A.K."/>
            <person name="Crow J.A."/>
            <person name="Grimwood J."/>
            <person name="Kramer R."/>
            <person name="Lindquist E."/>
            <person name="Lucas S."/>
            <person name="Salamov A."/>
            <person name="McFadden G.I."/>
            <person name="Lane C.E."/>
            <person name="Keeling P.J."/>
            <person name="Gray M.W."/>
            <person name="Grigoriev I.V."/>
            <person name="Archibald J.M."/>
        </authorList>
    </citation>
    <scope>NUCLEOTIDE SEQUENCE</scope>
    <source>
        <strain evidence="5">CCMP2712</strain>
    </source>
</reference>
<keyword evidence="5" id="KW-1185">Reference proteome</keyword>